<dbReference type="EMBL" id="MU971458">
    <property type="protein sequence ID" value="KAK9234639.1"/>
    <property type="molecule type" value="Genomic_DNA"/>
</dbReference>
<comment type="caution">
    <text evidence="1">The sequence shown here is derived from an EMBL/GenBank/DDBJ whole genome shotgun (WGS) entry which is preliminary data.</text>
</comment>
<protein>
    <submittedName>
        <fullName evidence="1">Gibberellin biosynthesis-related</fullName>
    </submittedName>
</protein>
<evidence type="ECO:0000313" key="2">
    <source>
        <dbReference type="Proteomes" id="UP001433508"/>
    </source>
</evidence>
<organism evidence="1 2">
    <name type="scientific">Lipomyces kononenkoae</name>
    <name type="common">Yeast</name>
    <dbReference type="NCBI Taxonomy" id="34357"/>
    <lineage>
        <taxon>Eukaryota</taxon>
        <taxon>Fungi</taxon>
        <taxon>Dikarya</taxon>
        <taxon>Ascomycota</taxon>
        <taxon>Saccharomycotina</taxon>
        <taxon>Lipomycetes</taxon>
        <taxon>Lipomycetales</taxon>
        <taxon>Lipomycetaceae</taxon>
        <taxon>Lipomyces</taxon>
    </lineage>
</organism>
<name>A0ACC3STC2_LIPKO</name>
<evidence type="ECO:0000313" key="1">
    <source>
        <dbReference type="EMBL" id="KAK9234639.1"/>
    </source>
</evidence>
<keyword evidence="2" id="KW-1185">Reference proteome</keyword>
<dbReference type="Proteomes" id="UP001433508">
    <property type="component" value="Unassembled WGS sequence"/>
</dbReference>
<sequence>MADTSQIVNVLGKGLSSGVRSPILHKPDEYGLTYEDVTFPSVDGTPLEAWWIPCPYSDKLVIANHPMCFNRYGFASHLDPWKQIAASGGNTIEVNYMREYKHLHDAGYHVLTYDLRNFGHSGTANGDVFTWGLLESRDVAGSLQYVKSRPDTRTMSIGLLSRCMGGNATFVALTRYPELFADVRGMVILQPVSLRPFVERNLAIMGIKDLFDDVDRQIQLNTSFKIDQLSPLEYAKKCHVPTFILQVREDLLTKPADVQLIFDNIPVADKKLFWIEGSTRRWDGYNYFSEHPEQMIGWFDKHLKT</sequence>
<reference evidence="2" key="1">
    <citation type="journal article" date="2024" name="Front. Bioeng. Biotechnol.">
        <title>Genome-scale model development and genomic sequencing of the oleaginous clade Lipomyces.</title>
        <authorList>
            <person name="Czajka J.J."/>
            <person name="Han Y."/>
            <person name="Kim J."/>
            <person name="Mondo S.J."/>
            <person name="Hofstad B.A."/>
            <person name="Robles A."/>
            <person name="Haridas S."/>
            <person name="Riley R."/>
            <person name="LaButti K."/>
            <person name="Pangilinan J."/>
            <person name="Andreopoulos W."/>
            <person name="Lipzen A."/>
            <person name="Yan J."/>
            <person name="Wang M."/>
            <person name="Ng V."/>
            <person name="Grigoriev I.V."/>
            <person name="Spatafora J.W."/>
            <person name="Magnuson J.K."/>
            <person name="Baker S.E."/>
            <person name="Pomraning K.R."/>
        </authorList>
    </citation>
    <scope>NUCLEOTIDE SEQUENCE [LARGE SCALE GENOMIC DNA]</scope>
    <source>
        <strain evidence="2">CBS 7786</strain>
    </source>
</reference>
<proteinExistence type="predicted"/>
<gene>
    <name evidence="1" type="ORF">V1525DRAFT_42558</name>
</gene>
<accession>A0ACC3STC2</accession>